<dbReference type="Pfam" id="PF07452">
    <property type="entry name" value="CHRD"/>
    <property type="match status" value="1"/>
</dbReference>
<name>A0ABU9IE09_9SPHN</name>
<gene>
    <name evidence="3" type="ORF">AAEO60_08280</name>
</gene>
<evidence type="ECO:0000313" key="4">
    <source>
        <dbReference type="Proteomes" id="UP001497045"/>
    </source>
</evidence>
<feature type="signal peptide" evidence="1">
    <location>
        <begin position="1"/>
        <end position="28"/>
    </location>
</feature>
<dbReference type="InterPro" id="IPR010895">
    <property type="entry name" value="CHRD"/>
</dbReference>
<dbReference type="EMBL" id="JBBYHV010000001">
    <property type="protein sequence ID" value="MEL1250665.1"/>
    <property type="molecule type" value="Genomic_DNA"/>
</dbReference>
<evidence type="ECO:0000259" key="2">
    <source>
        <dbReference type="Pfam" id="PF07452"/>
    </source>
</evidence>
<protein>
    <submittedName>
        <fullName evidence="3">CHRD domain-containing protein</fullName>
    </submittedName>
</protein>
<evidence type="ECO:0000313" key="3">
    <source>
        <dbReference type="EMBL" id="MEL1250665.1"/>
    </source>
</evidence>
<feature type="chain" id="PRO_5047299974" evidence="1">
    <location>
        <begin position="29"/>
        <end position="147"/>
    </location>
</feature>
<keyword evidence="4" id="KW-1185">Reference proteome</keyword>
<comment type="caution">
    <text evidence="3">The sequence shown here is derived from an EMBL/GenBank/DDBJ whole genome shotgun (WGS) entry which is preliminary data.</text>
</comment>
<feature type="domain" description="CHRD" evidence="2">
    <location>
        <begin position="43"/>
        <end position="145"/>
    </location>
</feature>
<dbReference type="RefSeq" id="WP_341673178.1">
    <property type="nucleotide sequence ID" value="NZ_JBBYHV010000001.1"/>
</dbReference>
<accession>A0ABU9IE09</accession>
<organism evidence="3 4">
    <name type="scientific">Aurantiacibacter gilvus</name>
    <dbReference type="NCBI Taxonomy" id="3139141"/>
    <lineage>
        <taxon>Bacteria</taxon>
        <taxon>Pseudomonadati</taxon>
        <taxon>Pseudomonadota</taxon>
        <taxon>Alphaproteobacteria</taxon>
        <taxon>Sphingomonadales</taxon>
        <taxon>Erythrobacteraceae</taxon>
        <taxon>Aurantiacibacter</taxon>
    </lineage>
</organism>
<keyword evidence="1" id="KW-0732">Signal</keyword>
<evidence type="ECO:0000256" key="1">
    <source>
        <dbReference type="SAM" id="SignalP"/>
    </source>
</evidence>
<dbReference type="Proteomes" id="UP001497045">
    <property type="component" value="Unassembled WGS sequence"/>
</dbReference>
<reference evidence="3 4" key="1">
    <citation type="submission" date="2024-04" db="EMBL/GenBank/DDBJ databases">
        <title>Aurantiacibacter sp. DGU6 16S ribosomal RNA gene Genome sequencing and assembly.</title>
        <authorList>
            <person name="Park S."/>
        </authorList>
    </citation>
    <scope>NUCLEOTIDE SEQUENCE [LARGE SCALE GENOMIC DNA]</scope>
    <source>
        <strain evidence="3 4">DGU6</strain>
    </source>
</reference>
<proteinExistence type="predicted"/>
<sequence length="147" mass="15686">MQRVPAFVPFALAMAAVTGLAPATPALAQDYAIIGLSLFDDLVPGGGAEGADADFNAEFDFVEGQVCYYLEINGLPDADGAAIHRGREDGTGAEMVALPLPDPPDDEVCLAVDASLLRRMSDRREDYYVMVRTPDFPEGAIRAQLSH</sequence>